<dbReference type="SUPFAM" id="SSF53335">
    <property type="entry name" value="S-adenosyl-L-methionine-dependent methyltransferases"/>
    <property type="match status" value="1"/>
</dbReference>
<dbReference type="STRING" id="1069081.SAMN05660197_1480"/>
<dbReference type="AlphaFoldDB" id="A0A1W1WTL0"/>
<keyword evidence="2" id="KW-0808">Transferase</keyword>
<feature type="domain" description="Tellurite resistance methyltransferase TehB-like" evidence="1">
    <location>
        <begin position="28"/>
        <end position="151"/>
    </location>
</feature>
<dbReference type="EMBL" id="FWWZ01000001">
    <property type="protein sequence ID" value="SMC09658.1"/>
    <property type="molecule type" value="Genomic_DNA"/>
</dbReference>
<dbReference type="Proteomes" id="UP000192602">
    <property type="component" value="Unassembled WGS sequence"/>
</dbReference>
<dbReference type="InterPro" id="IPR015985">
    <property type="entry name" value="TehB-like_dom"/>
</dbReference>
<dbReference type="OrthoDB" id="5298787at2"/>
<dbReference type="GO" id="GO:0008168">
    <property type="term" value="F:methyltransferase activity"/>
    <property type="evidence" value="ECO:0007669"/>
    <property type="project" value="UniProtKB-KW"/>
</dbReference>
<proteinExistence type="predicted"/>
<accession>A0A1W1WTL0</accession>
<keyword evidence="2" id="KW-0489">Methyltransferase</keyword>
<dbReference type="Gene3D" id="3.40.50.150">
    <property type="entry name" value="Vaccinia Virus protein VP39"/>
    <property type="match status" value="1"/>
</dbReference>
<name>A0A1W1WTL0_9BACT</name>
<sequence>MKSKWDARYKNATTMPQINDFLKRFLHKAKKGVALDIAAGMGQNALFLAEHGFEVDAVDISAVGLQNIQGIENIHCYVTDIQKFAFPKNHYTVILNLNFLDRSIFQDVIISLQEGGLLFFQSFTQKSHMNLLFCVEKNELLQQFSDLEVLYYELFDDEKRVFMLARKS</sequence>
<gene>
    <name evidence="2" type="ORF">SAMN05660197_1480</name>
</gene>
<dbReference type="GO" id="GO:0032259">
    <property type="term" value="P:methylation"/>
    <property type="evidence" value="ECO:0007669"/>
    <property type="project" value="UniProtKB-KW"/>
</dbReference>
<keyword evidence="3" id="KW-1185">Reference proteome</keyword>
<dbReference type="RefSeq" id="WP_084275874.1">
    <property type="nucleotide sequence ID" value="NZ_AP026671.1"/>
</dbReference>
<evidence type="ECO:0000259" key="1">
    <source>
        <dbReference type="Pfam" id="PF03848"/>
    </source>
</evidence>
<dbReference type="Pfam" id="PF03848">
    <property type="entry name" value="TehB"/>
    <property type="match status" value="1"/>
</dbReference>
<protein>
    <submittedName>
        <fullName evidence="2">SAM-dependent methyltransferases related to tRNA (Uracil-5-)-methyltransferase</fullName>
    </submittedName>
</protein>
<reference evidence="3" key="1">
    <citation type="submission" date="2017-04" db="EMBL/GenBank/DDBJ databases">
        <authorList>
            <person name="Varghese N."/>
            <person name="Submissions S."/>
        </authorList>
    </citation>
    <scope>NUCLEOTIDE SEQUENCE [LARGE SCALE GENOMIC DNA]</scope>
    <source>
        <strain evidence="3">DSM 16512</strain>
    </source>
</reference>
<evidence type="ECO:0000313" key="2">
    <source>
        <dbReference type="EMBL" id="SMC09658.1"/>
    </source>
</evidence>
<organism evidence="2 3">
    <name type="scientific">Nitratiruptor tergarcus DSM 16512</name>
    <dbReference type="NCBI Taxonomy" id="1069081"/>
    <lineage>
        <taxon>Bacteria</taxon>
        <taxon>Pseudomonadati</taxon>
        <taxon>Campylobacterota</taxon>
        <taxon>Epsilonproteobacteria</taxon>
        <taxon>Nautiliales</taxon>
        <taxon>Nitratiruptoraceae</taxon>
        <taxon>Nitratiruptor</taxon>
    </lineage>
</organism>
<dbReference type="InterPro" id="IPR029063">
    <property type="entry name" value="SAM-dependent_MTases_sf"/>
</dbReference>
<dbReference type="CDD" id="cd02440">
    <property type="entry name" value="AdoMet_MTases"/>
    <property type="match status" value="1"/>
</dbReference>
<evidence type="ECO:0000313" key="3">
    <source>
        <dbReference type="Proteomes" id="UP000192602"/>
    </source>
</evidence>